<dbReference type="Proteomes" id="UP001238179">
    <property type="component" value="Chromosome"/>
</dbReference>
<dbReference type="EMBL" id="AP027080">
    <property type="protein sequence ID" value="BDU74963.1"/>
    <property type="molecule type" value="Genomic_DNA"/>
</dbReference>
<protein>
    <recommendedName>
        <fullName evidence="3">DUF2442 domain-containing protein</fullName>
    </recommendedName>
</protein>
<keyword evidence="2" id="KW-1185">Reference proteome</keyword>
<dbReference type="InterPro" id="IPR018841">
    <property type="entry name" value="DUF2442"/>
</dbReference>
<sequence length="93" mass="10594">MDVEEVKFMDIMNTVNALDTKARRVWVESGRILLETEDGRTVAVPVSTYPQLAWGKDEDLKKVRLLGGGKMIHWPRLEEALRPSDLLRDGKVC</sequence>
<dbReference type="Pfam" id="PF10387">
    <property type="entry name" value="DUF2442"/>
    <property type="match status" value="1"/>
</dbReference>
<evidence type="ECO:0000313" key="1">
    <source>
        <dbReference type="EMBL" id="BDU74963.1"/>
    </source>
</evidence>
<name>A0AA48KDZ9_9BACT</name>
<gene>
    <name evidence="1" type="ORF">METEAL_41370</name>
</gene>
<organism evidence="1 2">
    <name type="scientific">Mesoterricola silvestris</name>
    <dbReference type="NCBI Taxonomy" id="2927979"/>
    <lineage>
        <taxon>Bacteria</taxon>
        <taxon>Pseudomonadati</taxon>
        <taxon>Acidobacteriota</taxon>
        <taxon>Holophagae</taxon>
        <taxon>Holophagales</taxon>
        <taxon>Holophagaceae</taxon>
        <taxon>Mesoterricola</taxon>
    </lineage>
</organism>
<reference evidence="2" key="1">
    <citation type="journal article" date="2023" name="Int. J. Syst. Evol. Microbiol.">
        <title>Mesoterricola silvestris gen. nov., sp. nov., Mesoterricola sediminis sp. nov., Geothrix oryzae sp. nov., Geothrix edaphica sp. nov., Geothrix rubra sp. nov., and Geothrix limicola sp. nov., six novel members of Acidobacteriota isolated from soils.</title>
        <authorList>
            <person name="Itoh H."/>
            <person name="Sugisawa Y."/>
            <person name="Mise K."/>
            <person name="Xu Z."/>
            <person name="Kuniyasu M."/>
            <person name="Ushijima N."/>
            <person name="Kawano K."/>
            <person name="Kobayashi E."/>
            <person name="Shiratori Y."/>
            <person name="Masuda Y."/>
            <person name="Senoo K."/>
        </authorList>
    </citation>
    <scope>NUCLEOTIDE SEQUENCE [LARGE SCALE GENOMIC DNA]</scope>
    <source>
        <strain evidence="2">W79</strain>
    </source>
</reference>
<dbReference type="Gene3D" id="3.30.2020.40">
    <property type="entry name" value="Uncharacterised protein PF10387, DUF2442"/>
    <property type="match status" value="1"/>
</dbReference>
<dbReference type="KEGG" id="msil:METEAL_41370"/>
<evidence type="ECO:0008006" key="3">
    <source>
        <dbReference type="Google" id="ProtNLM"/>
    </source>
</evidence>
<proteinExistence type="predicted"/>
<dbReference type="AlphaFoldDB" id="A0AA48KDZ9"/>
<evidence type="ECO:0000313" key="2">
    <source>
        <dbReference type="Proteomes" id="UP001238179"/>
    </source>
</evidence>
<accession>A0AA48KDZ9</accession>